<sequence>MAAAGHLFVLLPPDDGHCSHPLHFTAPPLADPLAPRVPRVFPRCAAHSLSISPFPAIVATLATIFAPSDTALASCSAYFCSLPLLLPLHTVPFLLSSSGLCLLPFSTNLQTLNPLHCLSVASTSTSTVRVNGVSISNPDLFNDGLTVVHGLDSVLPPTLCSGKSPSSAIPNFGLSLNIPLTLSLPPSFLMSFMLHDAIFRLHHGGYNVLSLAIKVRLNDLLSLTNVTAFAVDDLLNRMLASVLHDSTIFNSDRDFAWHVRLHVLPNRYVGNDELRSLPVGTTMRTLKESEDLVVTSAGDPSGDVEIN</sequence>
<gene>
    <name evidence="1" type="ORF">MLD38_031644</name>
</gene>
<evidence type="ECO:0000313" key="2">
    <source>
        <dbReference type="Proteomes" id="UP001057402"/>
    </source>
</evidence>
<protein>
    <submittedName>
        <fullName evidence="1">Uncharacterized protein</fullName>
    </submittedName>
</protein>
<proteinExistence type="predicted"/>
<dbReference type="EMBL" id="CM042888">
    <property type="protein sequence ID" value="KAI4326318.1"/>
    <property type="molecule type" value="Genomic_DNA"/>
</dbReference>
<name>A0ACB9MQB6_9MYRT</name>
<evidence type="ECO:0000313" key="1">
    <source>
        <dbReference type="EMBL" id="KAI4326318.1"/>
    </source>
</evidence>
<comment type="caution">
    <text evidence="1">The sequence shown here is derived from an EMBL/GenBank/DDBJ whole genome shotgun (WGS) entry which is preliminary data.</text>
</comment>
<keyword evidence="2" id="KW-1185">Reference proteome</keyword>
<accession>A0ACB9MQB6</accession>
<reference evidence="2" key="1">
    <citation type="journal article" date="2023" name="Front. Plant Sci.">
        <title>Chromosomal-level genome assembly of Melastoma candidum provides insights into trichome evolution.</title>
        <authorList>
            <person name="Zhong Y."/>
            <person name="Wu W."/>
            <person name="Sun C."/>
            <person name="Zou P."/>
            <person name="Liu Y."/>
            <person name="Dai S."/>
            <person name="Zhou R."/>
        </authorList>
    </citation>
    <scope>NUCLEOTIDE SEQUENCE [LARGE SCALE GENOMIC DNA]</scope>
</reference>
<organism evidence="1 2">
    <name type="scientific">Melastoma candidum</name>
    <dbReference type="NCBI Taxonomy" id="119954"/>
    <lineage>
        <taxon>Eukaryota</taxon>
        <taxon>Viridiplantae</taxon>
        <taxon>Streptophyta</taxon>
        <taxon>Embryophyta</taxon>
        <taxon>Tracheophyta</taxon>
        <taxon>Spermatophyta</taxon>
        <taxon>Magnoliopsida</taxon>
        <taxon>eudicotyledons</taxon>
        <taxon>Gunneridae</taxon>
        <taxon>Pentapetalae</taxon>
        <taxon>rosids</taxon>
        <taxon>malvids</taxon>
        <taxon>Myrtales</taxon>
        <taxon>Melastomataceae</taxon>
        <taxon>Melastomatoideae</taxon>
        <taxon>Melastomateae</taxon>
        <taxon>Melastoma</taxon>
    </lineage>
</organism>
<dbReference type="Proteomes" id="UP001057402">
    <property type="component" value="Chromosome 9"/>
</dbReference>